<proteinExistence type="predicted"/>
<feature type="transmembrane region" description="Helical" evidence="1">
    <location>
        <begin position="151"/>
        <end position="173"/>
    </location>
</feature>
<comment type="caution">
    <text evidence="2">The sequence shown here is derived from an EMBL/GenBank/DDBJ whole genome shotgun (WGS) entry which is preliminary data.</text>
</comment>
<dbReference type="InterPro" id="IPR006938">
    <property type="entry name" value="DUF624"/>
</dbReference>
<keyword evidence="1" id="KW-1133">Transmembrane helix</keyword>
<dbReference type="AlphaFoldDB" id="A0A923LK49"/>
<feature type="transmembrane region" description="Helical" evidence="1">
    <location>
        <begin position="105"/>
        <end position="130"/>
    </location>
</feature>
<name>A0A923LK49_9FIRM</name>
<feature type="transmembrane region" description="Helical" evidence="1">
    <location>
        <begin position="76"/>
        <end position="99"/>
    </location>
</feature>
<evidence type="ECO:0000313" key="3">
    <source>
        <dbReference type="Proteomes" id="UP000652477"/>
    </source>
</evidence>
<evidence type="ECO:0000313" key="2">
    <source>
        <dbReference type="EMBL" id="MBC5690328.1"/>
    </source>
</evidence>
<keyword evidence="1" id="KW-0812">Transmembrane</keyword>
<protein>
    <submittedName>
        <fullName evidence="2">YesL family protein</fullName>
    </submittedName>
</protein>
<reference evidence="2" key="1">
    <citation type="submission" date="2020-08" db="EMBL/GenBank/DDBJ databases">
        <title>Genome public.</title>
        <authorList>
            <person name="Liu C."/>
            <person name="Sun Q."/>
        </authorList>
    </citation>
    <scope>NUCLEOTIDE SEQUENCE</scope>
    <source>
        <strain evidence="2">NSJ-55</strain>
    </source>
</reference>
<feature type="transmembrane region" description="Helical" evidence="1">
    <location>
        <begin position="22"/>
        <end position="46"/>
    </location>
</feature>
<keyword evidence="3" id="KW-1185">Reference proteome</keyword>
<sequence length="206" mass="22977">MKNILGQDGFVYRVLTKTVDLIILNVLFCISCIPIFTIGTACTALYSVTLKMCKNEESYIVRSYARYFKENLKKATAAWGLCALMVLLFYMDFSILASMKSEMGFVLTTAVLAAGLFVAMVLSYVFPLMAKFENTLPNIFKNALIISMTRIFYTIPVTAANLIFVFVMFAGGMPTVYGVPVYAIIGFALTAYVNSFLLGKVFERYV</sequence>
<gene>
    <name evidence="2" type="ORF">H8S37_15535</name>
</gene>
<dbReference type="Pfam" id="PF04854">
    <property type="entry name" value="DUF624"/>
    <property type="match status" value="1"/>
</dbReference>
<dbReference type="EMBL" id="JACOPF010000004">
    <property type="protein sequence ID" value="MBC5690328.1"/>
    <property type="molecule type" value="Genomic_DNA"/>
</dbReference>
<dbReference type="RefSeq" id="WP_186876982.1">
    <property type="nucleotide sequence ID" value="NZ_JACOPF010000004.1"/>
</dbReference>
<evidence type="ECO:0000256" key="1">
    <source>
        <dbReference type="SAM" id="Phobius"/>
    </source>
</evidence>
<dbReference type="Proteomes" id="UP000652477">
    <property type="component" value="Unassembled WGS sequence"/>
</dbReference>
<feature type="transmembrane region" description="Helical" evidence="1">
    <location>
        <begin position="179"/>
        <end position="199"/>
    </location>
</feature>
<accession>A0A923LK49</accession>
<organism evidence="2 3">
    <name type="scientific">Mediterraneibacter hominis</name>
    <dbReference type="NCBI Taxonomy" id="2763054"/>
    <lineage>
        <taxon>Bacteria</taxon>
        <taxon>Bacillati</taxon>
        <taxon>Bacillota</taxon>
        <taxon>Clostridia</taxon>
        <taxon>Lachnospirales</taxon>
        <taxon>Lachnospiraceae</taxon>
        <taxon>Mediterraneibacter</taxon>
    </lineage>
</organism>
<keyword evidence="1" id="KW-0472">Membrane</keyword>